<dbReference type="InterPro" id="IPR058810">
    <property type="entry name" value="DUF8073_C"/>
</dbReference>
<feature type="region of interest" description="Disordered" evidence="1">
    <location>
        <begin position="123"/>
        <end position="207"/>
    </location>
</feature>
<keyword evidence="6" id="KW-1185">Reference proteome</keyword>
<feature type="domain" description="DUF8073" evidence="4">
    <location>
        <begin position="15"/>
        <end position="125"/>
    </location>
</feature>
<organism evidence="5 6">
    <name type="scientific">Halorubrum vacuolatum</name>
    <name type="common">Natronobacterium vacuolatum</name>
    <dbReference type="NCBI Taxonomy" id="63740"/>
    <lineage>
        <taxon>Archaea</taxon>
        <taxon>Methanobacteriati</taxon>
        <taxon>Methanobacteriota</taxon>
        <taxon>Stenosarchaea group</taxon>
        <taxon>Halobacteria</taxon>
        <taxon>Halobacteriales</taxon>
        <taxon>Haloferacaceae</taxon>
        <taxon>Halorubrum</taxon>
    </lineage>
</organism>
<proteinExistence type="predicted"/>
<reference evidence="5 6" key="1">
    <citation type="submission" date="2017-06" db="EMBL/GenBank/DDBJ databases">
        <authorList>
            <person name="Kim H.J."/>
            <person name="Triplett B.A."/>
        </authorList>
    </citation>
    <scope>NUCLEOTIDE SEQUENCE [LARGE SCALE GENOMIC DNA]</scope>
    <source>
        <strain evidence="5 6">DSM 8800</strain>
    </source>
</reference>
<evidence type="ECO:0000313" key="5">
    <source>
        <dbReference type="EMBL" id="SNR52232.1"/>
    </source>
</evidence>
<protein>
    <submittedName>
        <fullName evidence="5">Uncharacterized protein</fullName>
    </submittedName>
</protein>
<dbReference type="Pfam" id="PF26272">
    <property type="entry name" value="DUF8073_N"/>
    <property type="match status" value="1"/>
</dbReference>
<evidence type="ECO:0000313" key="6">
    <source>
        <dbReference type="Proteomes" id="UP000198397"/>
    </source>
</evidence>
<dbReference type="Pfam" id="PF26271">
    <property type="entry name" value="DUF8073_M"/>
    <property type="match status" value="1"/>
</dbReference>
<dbReference type="Proteomes" id="UP000198397">
    <property type="component" value="Unassembled WGS sequence"/>
</dbReference>
<feature type="compositionally biased region" description="Low complexity" evidence="1">
    <location>
        <begin position="275"/>
        <end position="284"/>
    </location>
</feature>
<dbReference type="AlphaFoldDB" id="A0A238X0J0"/>
<dbReference type="InterPro" id="IPR058809">
    <property type="entry name" value="DUF8073_M"/>
</dbReference>
<name>A0A238X0J0_HALVU</name>
<evidence type="ECO:0000259" key="4">
    <source>
        <dbReference type="Pfam" id="PF26272"/>
    </source>
</evidence>
<accession>A0A238X0J0</accession>
<evidence type="ECO:0000259" key="3">
    <source>
        <dbReference type="Pfam" id="PF26271"/>
    </source>
</evidence>
<feature type="domain" description="DUF8073" evidence="2">
    <location>
        <begin position="355"/>
        <end position="418"/>
    </location>
</feature>
<gene>
    <name evidence="5" type="ORF">SAMN06264855_11212</name>
</gene>
<feature type="domain" description="DUF8073" evidence="3">
    <location>
        <begin position="226"/>
        <end position="266"/>
    </location>
</feature>
<dbReference type="InterPro" id="IPR058811">
    <property type="entry name" value="DUF8073_N"/>
</dbReference>
<dbReference type="EMBL" id="FZNQ01000012">
    <property type="protein sequence ID" value="SNR52232.1"/>
    <property type="molecule type" value="Genomic_DNA"/>
</dbReference>
<evidence type="ECO:0000256" key="1">
    <source>
        <dbReference type="SAM" id="MobiDB-lite"/>
    </source>
</evidence>
<feature type="compositionally biased region" description="Basic and acidic residues" evidence="1">
    <location>
        <begin position="338"/>
        <end position="348"/>
    </location>
</feature>
<dbReference type="Pfam" id="PF26270">
    <property type="entry name" value="DUF8073_C"/>
    <property type="match status" value="1"/>
</dbReference>
<feature type="region of interest" description="Disordered" evidence="1">
    <location>
        <begin position="265"/>
        <end position="348"/>
    </location>
</feature>
<evidence type="ECO:0000259" key="2">
    <source>
        <dbReference type="Pfam" id="PF26270"/>
    </source>
</evidence>
<sequence>MWHKVSVTIIDMGLGTAFDALSQIVDHYESHGGSITQVTAMPADPNGDKLSVAIDVPISTFLGSEGRQGLTPMGASITDDGNVHIEYELTSLDEPPTLEGATFSSVDTTVDVEDDEVRLRVECLVEPGDQPVAASAASPSNERDETTSTGGEPSAEGDGWAEAGEDDGRIGTLEDEGRNRSAGEPAANEVDSTVETDGGDADPSTETRDVIDDTLAATRDESVPPYEDTDYLQRLYELCDSFTQMSRRIDMDVSSETVRRYMIQADIHEPNTYDTSSGSTSSENEGPEQPSAETPDQSSEETPEQPSAGTAEEPSEKPTDRSSATQRDAPFTADETLDDRSLADHVDLPDGLEMEDVVDAVIESMTVHEATRRLDLDRKQTRDLLADLDLLDLVSRPLSKAPEEPINYETVAGRINRCRANEA</sequence>